<evidence type="ECO:0000256" key="7">
    <source>
        <dbReference type="ARBA" id="ARBA00022967"/>
    </source>
</evidence>
<accession>A0A9D1P4U1</accession>
<evidence type="ECO:0000256" key="3">
    <source>
        <dbReference type="ARBA" id="ARBA00022448"/>
    </source>
</evidence>
<dbReference type="PANTHER" id="PTHR43553">
    <property type="entry name" value="HEAVY METAL TRANSPORTER"/>
    <property type="match status" value="1"/>
</dbReference>
<dbReference type="NCBIfam" id="TIGR01166">
    <property type="entry name" value="cbiO"/>
    <property type="match status" value="1"/>
</dbReference>
<dbReference type="SUPFAM" id="SSF53800">
    <property type="entry name" value="Chelatase"/>
    <property type="match status" value="1"/>
</dbReference>
<dbReference type="Proteomes" id="UP000824169">
    <property type="component" value="Unassembled WGS sequence"/>
</dbReference>
<evidence type="ECO:0000256" key="4">
    <source>
        <dbReference type="ARBA" id="ARBA00022475"/>
    </source>
</evidence>
<dbReference type="CDD" id="cd03413">
    <property type="entry name" value="CbiK_C"/>
    <property type="match status" value="1"/>
</dbReference>
<comment type="subcellular location">
    <subcellularLocation>
        <location evidence="1">Cell membrane</location>
        <topology evidence="1">Peripheral membrane protein</topology>
    </subcellularLocation>
</comment>
<feature type="domain" description="ABC transporter" evidence="10">
    <location>
        <begin position="6"/>
        <end position="242"/>
    </location>
</feature>
<name>A0A9D1P4U1_9FIRM</name>
<evidence type="ECO:0000313" key="11">
    <source>
        <dbReference type="EMBL" id="HIV25583.1"/>
    </source>
</evidence>
<comment type="similarity">
    <text evidence="2">Belongs to the ABC transporter superfamily.</text>
</comment>
<evidence type="ECO:0000313" key="12">
    <source>
        <dbReference type="Proteomes" id="UP000824169"/>
    </source>
</evidence>
<keyword evidence="6" id="KW-0067">ATP-binding</keyword>
<evidence type="ECO:0000256" key="1">
    <source>
        <dbReference type="ARBA" id="ARBA00004202"/>
    </source>
</evidence>
<sequence>MNDVIIKADNLYFSYDDEKSHSLNGLSLEIRRGKKIAFMGANGSGKSTFFLCCNGIHQPSSGTLYFDGEPVDYSREGLLKLRQRVGIVFQDPDNQLFSASVYQEISFGVLNLGKSEEEAKKEVEGVIERMGITPFRDRPTHALSGGQKKQVSIADILVMHPDVIILDEPAAALDPKHTALVNEAVNQMTADGITVMMSTHDVNFAFEWADEIVLLDQGQVLMHGNPVEVFSNQTALSRANLEQPAVLQLFDSLCKKGILKNTLPVPKTLRELEDYISALSIDHSVQGYREFSETKKAILVVSFGTSFEETRKVTIDAIEQDIADAYPDYTIYRAWTSKMILRKLMKRDGIHYDTVTEAFARMRSDGITDVLVQPTHVINGIENDLMTQDALAYKKDFHSILFGDPLLTTVEDNDYVIRAIRDEFPELKEDEVLVLMGHGTTHYSNSIYAALDYTFKDKGCPNIFLGTVEAYPSMQSLLHMVENYQPRRIILAPFMIVAGDHAKNDMAGDDPESWRCQFEAAGFPVSCVLKGLGEYPSIRKLFVEHVQAAIDRAEDVR</sequence>
<dbReference type="InterPro" id="IPR015856">
    <property type="entry name" value="ABC_transpr_CbiO/EcfA_su"/>
</dbReference>
<dbReference type="Pfam" id="PF06180">
    <property type="entry name" value="CbiK"/>
    <property type="match status" value="1"/>
</dbReference>
<dbReference type="InterPro" id="IPR005876">
    <property type="entry name" value="Co_trans_ATP-bd"/>
</dbReference>
<dbReference type="CDD" id="cd03412">
    <property type="entry name" value="CbiK_N"/>
    <property type="match status" value="1"/>
</dbReference>
<comment type="function">
    <text evidence="9">Probably part of an ABC transporter complex. Responsible for energy coupling to the transport system.</text>
</comment>
<keyword evidence="3" id="KW-0813">Transport</keyword>
<keyword evidence="8" id="KW-0472">Membrane</keyword>
<dbReference type="SMART" id="SM00382">
    <property type="entry name" value="AAA"/>
    <property type="match status" value="1"/>
</dbReference>
<evidence type="ECO:0000256" key="8">
    <source>
        <dbReference type="ARBA" id="ARBA00023136"/>
    </source>
</evidence>
<keyword evidence="5" id="KW-0547">Nucleotide-binding</keyword>
<dbReference type="EMBL" id="DVOO01000021">
    <property type="protein sequence ID" value="HIV25583.1"/>
    <property type="molecule type" value="Genomic_DNA"/>
</dbReference>
<evidence type="ECO:0000259" key="10">
    <source>
        <dbReference type="PROSITE" id="PS50893"/>
    </source>
</evidence>
<keyword evidence="7" id="KW-1278">Translocase</keyword>
<dbReference type="SUPFAM" id="SSF52540">
    <property type="entry name" value="P-loop containing nucleoside triphosphate hydrolases"/>
    <property type="match status" value="1"/>
</dbReference>
<reference evidence="11" key="2">
    <citation type="journal article" date="2021" name="PeerJ">
        <title>Extensive microbial diversity within the chicken gut microbiome revealed by metagenomics and culture.</title>
        <authorList>
            <person name="Gilroy R."/>
            <person name="Ravi A."/>
            <person name="Getino M."/>
            <person name="Pursley I."/>
            <person name="Horton D.L."/>
            <person name="Alikhan N.F."/>
            <person name="Baker D."/>
            <person name="Gharbi K."/>
            <person name="Hall N."/>
            <person name="Watson M."/>
            <person name="Adriaenssens E.M."/>
            <person name="Foster-Nyarko E."/>
            <person name="Jarju S."/>
            <person name="Secka A."/>
            <person name="Antonio M."/>
            <person name="Oren A."/>
            <person name="Chaudhuri R.R."/>
            <person name="La Ragione R."/>
            <person name="Hildebrand F."/>
            <person name="Pallen M.J."/>
        </authorList>
    </citation>
    <scope>NUCLEOTIDE SEQUENCE</scope>
    <source>
        <strain evidence="11">CHK188-20938</strain>
    </source>
</reference>
<gene>
    <name evidence="11" type="ORF">IAB71_07345</name>
</gene>
<dbReference type="GO" id="GO:0005524">
    <property type="term" value="F:ATP binding"/>
    <property type="evidence" value="ECO:0007669"/>
    <property type="project" value="UniProtKB-KW"/>
</dbReference>
<dbReference type="PROSITE" id="PS50893">
    <property type="entry name" value="ABC_TRANSPORTER_2"/>
    <property type="match status" value="1"/>
</dbReference>
<reference evidence="11" key="1">
    <citation type="submission" date="2020-10" db="EMBL/GenBank/DDBJ databases">
        <authorList>
            <person name="Gilroy R."/>
        </authorList>
    </citation>
    <scope>NUCLEOTIDE SEQUENCE</scope>
    <source>
        <strain evidence="11">CHK188-20938</strain>
    </source>
</reference>
<dbReference type="Gene3D" id="3.40.50.300">
    <property type="entry name" value="P-loop containing nucleotide triphosphate hydrolases"/>
    <property type="match status" value="1"/>
</dbReference>
<dbReference type="Gene3D" id="3.40.50.1400">
    <property type="match status" value="2"/>
</dbReference>
<keyword evidence="4" id="KW-1003">Cell membrane</keyword>
<dbReference type="GO" id="GO:0042626">
    <property type="term" value="F:ATPase-coupled transmembrane transporter activity"/>
    <property type="evidence" value="ECO:0007669"/>
    <property type="project" value="TreeGrafter"/>
</dbReference>
<dbReference type="GO" id="GO:0019251">
    <property type="term" value="P:anaerobic cobalamin biosynthetic process"/>
    <property type="evidence" value="ECO:0007669"/>
    <property type="project" value="InterPro"/>
</dbReference>
<evidence type="ECO:0000256" key="6">
    <source>
        <dbReference type="ARBA" id="ARBA00022840"/>
    </source>
</evidence>
<proteinExistence type="inferred from homology"/>
<dbReference type="InterPro" id="IPR050095">
    <property type="entry name" value="ECF_ABC_transporter_ATP-bd"/>
</dbReference>
<dbReference type="PANTHER" id="PTHR43553:SF24">
    <property type="entry name" value="ENERGY-COUPLING FACTOR TRANSPORTER ATP-BINDING PROTEIN ECFA1"/>
    <property type="match status" value="1"/>
</dbReference>
<dbReference type="InterPro" id="IPR003593">
    <property type="entry name" value="AAA+_ATPase"/>
</dbReference>
<evidence type="ECO:0000256" key="2">
    <source>
        <dbReference type="ARBA" id="ARBA00005417"/>
    </source>
</evidence>
<dbReference type="InterPro" id="IPR003439">
    <property type="entry name" value="ABC_transporter-like_ATP-bd"/>
</dbReference>
<dbReference type="GO" id="GO:0043190">
    <property type="term" value="C:ATP-binding cassette (ABC) transporter complex"/>
    <property type="evidence" value="ECO:0007669"/>
    <property type="project" value="TreeGrafter"/>
</dbReference>
<dbReference type="InterPro" id="IPR027417">
    <property type="entry name" value="P-loop_NTPase"/>
</dbReference>
<dbReference type="Pfam" id="PF00005">
    <property type="entry name" value="ABC_tran"/>
    <property type="match status" value="1"/>
</dbReference>
<organism evidence="11 12">
    <name type="scientific">Candidatus Scatomonas pullistercoris</name>
    <dbReference type="NCBI Taxonomy" id="2840920"/>
    <lineage>
        <taxon>Bacteria</taxon>
        <taxon>Bacillati</taxon>
        <taxon>Bacillota</taxon>
        <taxon>Clostridia</taxon>
        <taxon>Lachnospirales</taxon>
        <taxon>Lachnospiraceae</taxon>
        <taxon>Lachnospiraceae incertae sedis</taxon>
        <taxon>Candidatus Scatomonas</taxon>
    </lineage>
</organism>
<dbReference type="GO" id="GO:0016887">
    <property type="term" value="F:ATP hydrolysis activity"/>
    <property type="evidence" value="ECO:0007669"/>
    <property type="project" value="InterPro"/>
</dbReference>
<dbReference type="GO" id="GO:0006824">
    <property type="term" value="P:cobalt ion transport"/>
    <property type="evidence" value="ECO:0007669"/>
    <property type="project" value="InterPro"/>
</dbReference>
<dbReference type="FunFam" id="3.40.50.300:FF:000224">
    <property type="entry name" value="Energy-coupling factor transporter ATP-binding protein EcfA"/>
    <property type="match status" value="1"/>
</dbReference>
<protein>
    <submittedName>
        <fullName evidence="11">Sirohydrochlorin cobaltochelatase</fullName>
    </submittedName>
</protein>
<evidence type="ECO:0000256" key="5">
    <source>
        <dbReference type="ARBA" id="ARBA00022741"/>
    </source>
</evidence>
<dbReference type="AlphaFoldDB" id="A0A9D1P4U1"/>
<dbReference type="GO" id="GO:0016852">
    <property type="term" value="F:sirohydrochlorin cobaltochelatase activity"/>
    <property type="evidence" value="ECO:0007669"/>
    <property type="project" value="InterPro"/>
</dbReference>
<dbReference type="InterPro" id="IPR010388">
    <property type="entry name" value="Anaerobic_Co-chelatase"/>
</dbReference>
<dbReference type="CDD" id="cd03225">
    <property type="entry name" value="ABC_cobalt_CbiO_domain1"/>
    <property type="match status" value="1"/>
</dbReference>
<comment type="caution">
    <text evidence="11">The sequence shown here is derived from an EMBL/GenBank/DDBJ whole genome shotgun (WGS) entry which is preliminary data.</text>
</comment>
<evidence type="ECO:0000256" key="9">
    <source>
        <dbReference type="ARBA" id="ARBA00025157"/>
    </source>
</evidence>